<keyword evidence="1" id="KW-0812">Transmembrane</keyword>
<gene>
    <name evidence="2" type="ORF">AGOR_G00243840</name>
</gene>
<dbReference type="GO" id="GO:0016020">
    <property type="term" value="C:membrane"/>
    <property type="evidence" value="ECO:0007669"/>
    <property type="project" value="InterPro"/>
</dbReference>
<dbReference type="Pfam" id="PF13000">
    <property type="entry name" value="Acatn"/>
    <property type="match status" value="1"/>
</dbReference>
<proteinExistence type="predicted"/>
<evidence type="ECO:0000256" key="1">
    <source>
        <dbReference type="SAM" id="Phobius"/>
    </source>
</evidence>
<evidence type="ECO:0000313" key="2">
    <source>
        <dbReference type="EMBL" id="KAI1883306.1"/>
    </source>
</evidence>
<sequence length="67" mass="7454">MGTGVAHLARQRLCAQDGGVCVTALDGYYVESVVCVLLGLSWWLWLGKRMRSLQDKSPSAWQCPKTR</sequence>
<dbReference type="Proteomes" id="UP000829720">
    <property type="component" value="Unassembled WGS sequence"/>
</dbReference>
<keyword evidence="1" id="KW-0472">Membrane</keyword>
<keyword evidence="1" id="KW-1133">Transmembrane helix</keyword>
<organism evidence="2 3">
    <name type="scientific">Albula goreensis</name>
    <dbReference type="NCBI Taxonomy" id="1534307"/>
    <lineage>
        <taxon>Eukaryota</taxon>
        <taxon>Metazoa</taxon>
        <taxon>Chordata</taxon>
        <taxon>Craniata</taxon>
        <taxon>Vertebrata</taxon>
        <taxon>Euteleostomi</taxon>
        <taxon>Actinopterygii</taxon>
        <taxon>Neopterygii</taxon>
        <taxon>Teleostei</taxon>
        <taxon>Albuliformes</taxon>
        <taxon>Albulidae</taxon>
        <taxon>Albula</taxon>
    </lineage>
</organism>
<comment type="caution">
    <text evidence="2">The sequence shown here is derived from an EMBL/GenBank/DDBJ whole genome shotgun (WGS) entry which is preliminary data.</text>
</comment>
<keyword evidence="3" id="KW-1185">Reference proteome</keyword>
<dbReference type="GO" id="GO:0035348">
    <property type="term" value="P:acetyl-CoA transmembrane transport"/>
    <property type="evidence" value="ECO:0007669"/>
    <property type="project" value="InterPro"/>
</dbReference>
<evidence type="ECO:0000313" key="3">
    <source>
        <dbReference type="Proteomes" id="UP000829720"/>
    </source>
</evidence>
<protein>
    <submittedName>
        <fullName evidence="2">Uncharacterized protein</fullName>
    </submittedName>
</protein>
<accession>A0A8T3CFD4</accession>
<dbReference type="AlphaFoldDB" id="A0A8T3CFD4"/>
<dbReference type="InterPro" id="IPR024371">
    <property type="entry name" value="AcetylCoA_trans_1-like"/>
</dbReference>
<feature type="transmembrane region" description="Helical" evidence="1">
    <location>
        <begin position="28"/>
        <end position="46"/>
    </location>
</feature>
<dbReference type="GO" id="GO:0008521">
    <property type="term" value="F:acetyl-CoA transmembrane transporter activity"/>
    <property type="evidence" value="ECO:0007669"/>
    <property type="project" value="InterPro"/>
</dbReference>
<dbReference type="EMBL" id="JAERUA010000024">
    <property type="protein sequence ID" value="KAI1883306.1"/>
    <property type="molecule type" value="Genomic_DNA"/>
</dbReference>
<name>A0A8T3CFD4_9TELE</name>
<reference evidence="2" key="1">
    <citation type="submission" date="2021-01" db="EMBL/GenBank/DDBJ databases">
        <authorList>
            <person name="Zahm M."/>
            <person name="Roques C."/>
            <person name="Cabau C."/>
            <person name="Klopp C."/>
            <person name="Donnadieu C."/>
            <person name="Jouanno E."/>
            <person name="Lampietro C."/>
            <person name="Louis A."/>
            <person name="Herpin A."/>
            <person name="Echchiki A."/>
            <person name="Berthelot C."/>
            <person name="Parey E."/>
            <person name="Roest-Crollius H."/>
            <person name="Braasch I."/>
            <person name="Postlethwait J."/>
            <person name="Bobe J."/>
            <person name="Montfort J."/>
            <person name="Bouchez O."/>
            <person name="Begum T."/>
            <person name="Mejri S."/>
            <person name="Adams A."/>
            <person name="Chen W.-J."/>
            <person name="Guiguen Y."/>
        </authorList>
    </citation>
    <scope>NUCLEOTIDE SEQUENCE</scope>
    <source>
        <tissue evidence="2">Blood</tissue>
    </source>
</reference>